<protein>
    <submittedName>
        <fullName evidence="1">Uncharacterized protein</fullName>
    </submittedName>
</protein>
<proteinExistence type="predicted"/>
<reference evidence="1" key="2">
    <citation type="submission" date="2020-10" db="EMBL/GenBank/DDBJ databases">
        <title>Enrichment of novel Verrucomicrobia, Bacteroidetes and Krumholzibacteria in an oxygen-limited, methane- and iron-fed bioreactor inoculated with Bothnian Sea sediments.</title>
        <authorList>
            <person name="Martins P.D."/>
            <person name="de Jong A."/>
            <person name="Lenstra W.K."/>
            <person name="van Helmond N.A.G.M."/>
            <person name="Slomp C.P."/>
            <person name="Jetten M.S.M."/>
            <person name="Welte C.U."/>
            <person name="Rasigraf O."/>
        </authorList>
    </citation>
    <scope>NUCLEOTIDE SEQUENCE</scope>
    <source>
        <strain evidence="1">MAG47</strain>
    </source>
</reference>
<name>A0A8I0N6U4_BRUAN</name>
<comment type="caution">
    <text evidence="1">The sequence shown here is derived from an EMBL/GenBank/DDBJ whole genome shotgun (WGS) entry which is preliminary data.</text>
</comment>
<reference evidence="1" key="1">
    <citation type="submission" date="2020-09" db="EMBL/GenBank/DDBJ databases">
        <authorList>
            <person name="Dalcin Martins P."/>
        </authorList>
    </citation>
    <scope>NUCLEOTIDE SEQUENCE</scope>
    <source>
        <strain evidence="1">MAG47</strain>
    </source>
</reference>
<gene>
    <name evidence="1" type="ORF">IH622_13240</name>
</gene>
<dbReference type="AlphaFoldDB" id="A0A8I0N6U4"/>
<dbReference type="EMBL" id="JACZKO010000038">
    <property type="protein sequence ID" value="MBE0561760.1"/>
    <property type="molecule type" value="Genomic_DNA"/>
</dbReference>
<dbReference type="Proteomes" id="UP000642265">
    <property type="component" value="Unassembled WGS sequence"/>
</dbReference>
<sequence>MPIDLSISRAIDRSLKKAKELKSAKLDLRDLNIRQDCEIDIGEVVNSLVLSMDKVMNAVWNSHVRDKNRKPDIYFPCEALAEKYIARLQRYRLEHLGDVDPELEQIISQIQPFVAGDTCWWKQLKDIAAIRHERYPQIINPRVSRGVRVGAGQNLYVEHMIVSGGVVNFKGLAWDQATGRAQQVRVDLIEEMQAELSDNNQDPFDFVLMASQNVYSTAKRIGVHL</sequence>
<evidence type="ECO:0000313" key="1">
    <source>
        <dbReference type="EMBL" id="MBE0561760.1"/>
    </source>
</evidence>
<evidence type="ECO:0000313" key="2">
    <source>
        <dbReference type="Proteomes" id="UP000642265"/>
    </source>
</evidence>
<organism evidence="1 2">
    <name type="scientific">Brucella anthropi</name>
    <name type="common">Ochrobactrum anthropi</name>
    <dbReference type="NCBI Taxonomy" id="529"/>
    <lineage>
        <taxon>Bacteria</taxon>
        <taxon>Pseudomonadati</taxon>
        <taxon>Pseudomonadota</taxon>
        <taxon>Alphaproteobacteria</taxon>
        <taxon>Hyphomicrobiales</taxon>
        <taxon>Brucellaceae</taxon>
        <taxon>Brucella/Ochrobactrum group</taxon>
        <taxon>Brucella</taxon>
    </lineage>
</organism>
<accession>A0A8I0N6U4</accession>